<keyword evidence="3" id="KW-1185">Reference proteome</keyword>
<dbReference type="EMBL" id="JAUEPU010000001">
    <property type="protein sequence ID" value="KAK0506464.1"/>
    <property type="molecule type" value="Genomic_DNA"/>
</dbReference>
<dbReference type="Proteomes" id="UP001175228">
    <property type="component" value="Unassembled WGS sequence"/>
</dbReference>
<sequence length="130" mass="14218">MGTMSNDPSKLAFFAGFYKSIQSTWLAEIWRGDTLKISYMNMFIPKWVLLVGGLVFTLPMSILHINNHTETTRHVSSPILSTSMISLSSPILSTSMISRDLGSCAQADDKGHIRPTEAVAAEIKAIQASS</sequence>
<evidence type="ECO:0000313" key="2">
    <source>
        <dbReference type="EMBL" id="KAK0506464.1"/>
    </source>
</evidence>
<dbReference type="AlphaFoldDB" id="A0AA39QRB9"/>
<evidence type="ECO:0000313" key="3">
    <source>
        <dbReference type="Proteomes" id="UP001175228"/>
    </source>
</evidence>
<gene>
    <name evidence="2" type="ORF">EDD18DRAFT_32564</name>
</gene>
<keyword evidence="1" id="KW-1133">Transmembrane helix</keyword>
<organism evidence="2 3">
    <name type="scientific">Armillaria luteobubalina</name>
    <dbReference type="NCBI Taxonomy" id="153913"/>
    <lineage>
        <taxon>Eukaryota</taxon>
        <taxon>Fungi</taxon>
        <taxon>Dikarya</taxon>
        <taxon>Basidiomycota</taxon>
        <taxon>Agaricomycotina</taxon>
        <taxon>Agaricomycetes</taxon>
        <taxon>Agaricomycetidae</taxon>
        <taxon>Agaricales</taxon>
        <taxon>Marasmiineae</taxon>
        <taxon>Physalacriaceae</taxon>
        <taxon>Armillaria</taxon>
    </lineage>
</organism>
<name>A0AA39QRB9_9AGAR</name>
<protein>
    <submittedName>
        <fullName evidence="2">Uncharacterized protein</fullName>
    </submittedName>
</protein>
<keyword evidence="1" id="KW-0472">Membrane</keyword>
<comment type="caution">
    <text evidence="2">The sequence shown here is derived from an EMBL/GenBank/DDBJ whole genome shotgun (WGS) entry which is preliminary data.</text>
</comment>
<feature type="transmembrane region" description="Helical" evidence="1">
    <location>
        <begin position="47"/>
        <end position="65"/>
    </location>
</feature>
<keyword evidence="1" id="KW-0812">Transmembrane</keyword>
<accession>A0AA39QRB9</accession>
<reference evidence="2" key="1">
    <citation type="submission" date="2023-06" db="EMBL/GenBank/DDBJ databases">
        <authorList>
            <consortium name="Lawrence Berkeley National Laboratory"/>
            <person name="Ahrendt S."/>
            <person name="Sahu N."/>
            <person name="Indic B."/>
            <person name="Wong-Bajracharya J."/>
            <person name="Merenyi Z."/>
            <person name="Ke H.-M."/>
            <person name="Monk M."/>
            <person name="Kocsube S."/>
            <person name="Drula E."/>
            <person name="Lipzen A."/>
            <person name="Balint B."/>
            <person name="Henrissat B."/>
            <person name="Andreopoulos B."/>
            <person name="Martin F.M."/>
            <person name="Harder C.B."/>
            <person name="Rigling D."/>
            <person name="Ford K.L."/>
            <person name="Foster G.D."/>
            <person name="Pangilinan J."/>
            <person name="Papanicolaou A."/>
            <person name="Barry K."/>
            <person name="LaButti K."/>
            <person name="Viragh M."/>
            <person name="Koriabine M."/>
            <person name="Yan M."/>
            <person name="Riley R."/>
            <person name="Champramary S."/>
            <person name="Plett K.L."/>
            <person name="Tsai I.J."/>
            <person name="Slot J."/>
            <person name="Sipos G."/>
            <person name="Plett J."/>
            <person name="Nagy L.G."/>
            <person name="Grigoriev I.V."/>
        </authorList>
    </citation>
    <scope>NUCLEOTIDE SEQUENCE</scope>
    <source>
        <strain evidence="2">HWK02</strain>
    </source>
</reference>
<proteinExistence type="predicted"/>
<evidence type="ECO:0000256" key="1">
    <source>
        <dbReference type="SAM" id="Phobius"/>
    </source>
</evidence>